<dbReference type="EMBL" id="KE345823">
    <property type="protein sequence ID" value="EXC17811.1"/>
    <property type="molecule type" value="Genomic_DNA"/>
</dbReference>
<comment type="caution">
    <text evidence="4">Lacks conserved residue(s) required for the propagation of feature annotation.</text>
</comment>
<dbReference type="InterPro" id="IPR000209">
    <property type="entry name" value="Peptidase_S8/S53_dom"/>
</dbReference>
<gene>
    <name evidence="7" type="ORF">L484_023165</name>
</gene>
<keyword evidence="8" id="KW-1185">Reference proteome</keyword>
<keyword evidence="7" id="KW-0645">Protease</keyword>
<dbReference type="InterPro" id="IPR036852">
    <property type="entry name" value="Peptidase_S8/S53_dom_sf"/>
</dbReference>
<evidence type="ECO:0000256" key="4">
    <source>
        <dbReference type="PROSITE-ProRule" id="PRU01240"/>
    </source>
</evidence>
<dbReference type="Pfam" id="PF00082">
    <property type="entry name" value="Peptidase_S8"/>
    <property type="match status" value="1"/>
</dbReference>
<name>W9S986_9ROSA</name>
<sequence>MSCPHLSGIAALLKSSHLDWSPAAIKSAIMTTADPLNRQGQPIPDEKLNFANVLAIGAGHVSPTRANDQGLVYDIKPEDYDSYVCGLNFTDRNVGIFLQRKVNCSDRKKIAQEDLNYPSFSVLFKFDGSQKITFKRVLTNVGQAHSTYTVKIDQPEGVRVVVKPEKLDFTKLKQEASFSVTFVRSKFYVSKLAYEHAEGSLEWVSDHKRYSVRSPISIMFSIREILLLANNIIYVLDMDSDCFGVCYD</sequence>
<reference evidence="8" key="1">
    <citation type="submission" date="2013-01" db="EMBL/GenBank/DDBJ databases">
        <title>Draft Genome Sequence of a Mulberry Tree, Morus notabilis C.K. Schneid.</title>
        <authorList>
            <person name="He N."/>
            <person name="Zhao S."/>
        </authorList>
    </citation>
    <scope>NUCLEOTIDE SEQUENCE</scope>
</reference>
<comment type="similarity">
    <text evidence="2 4">Belongs to the peptidase S8 family.</text>
</comment>
<proteinExistence type="inferred from homology"/>
<dbReference type="STRING" id="981085.W9S986"/>
<evidence type="ECO:0000259" key="6">
    <source>
        <dbReference type="Pfam" id="PF17766"/>
    </source>
</evidence>
<evidence type="ECO:0000256" key="2">
    <source>
        <dbReference type="ARBA" id="ARBA00011073"/>
    </source>
</evidence>
<protein>
    <submittedName>
        <fullName evidence="7">Subtilisin-like protease SDD1</fullName>
    </submittedName>
</protein>
<comment type="subcellular location">
    <subcellularLocation>
        <location evidence="1">Secreted</location>
    </subcellularLocation>
</comment>
<dbReference type="Proteomes" id="UP000030645">
    <property type="component" value="Unassembled WGS sequence"/>
</dbReference>
<feature type="domain" description="Peptidase S8/S53" evidence="5">
    <location>
        <begin position="1"/>
        <end position="40"/>
    </location>
</feature>
<dbReference type="InterPro" id="IPR041469">
    <property type="entry name" value="Subtilisin-like_FN3"/>
</dbReference>
<dbReference type="GO" id="GO:0006508">
    <property type="term" value="P:proteolysis"/>
    <property type="evidence" value="ECO:0007669"/>
    <property type="project" value="UniProtKB-KW"/>
</dbReference>
<evidence type="ECO:0000256" key="3">
    <source>
        <dbReference type="ARBA" id="ARBA00022729"/>
    </source>
</evidence>
<dbReference type="Gene3D" id="3.40.50.200">
    <property type="entry name" value="Peptidase S8/S53 domain"/>
    <property type="match status" value="1"/>
</dbReference>
<evidence type="ECO:0000313" key="7">
    <source>
        <dbReference type="EMBL" id="EXC17811.1"/>
    </source>
</evidence>
<dbReference type="AlphaFoldDB" id="W9S986"/>
<evidence type="ECO:0000313" key="8">
    <source>
        <dbReference type="Proteomes" id="UP000030645"/>
    </source>
</evidence>
<keyword evidence="7" id="KW-0378">Hydrolase</keyword>
<dbReference type="KEGG" id="mnt:21405938"/>
<accession>W9S986</accession>
<dbReference type="Pfam" id="PF17766">
    <property type="entry name" value="fn3_6"/>
    <property type="match status" value="1"/>
</dbReference>
<organism evidence="7 8">
    <name type="scientific">Morus notabilis</name>
    <dbReference type="NCBI Taxonomy" id="981085"/>
    <lineage>
        <taxon>Eukaryota</taxon>
        <taxon>Viridiplantae</taxon>
        <taxon>Streptophyta</taxon>
        <taxon>Embryophyta</taxon>
        <taxon>Tracheophyta</taxon>
        <taxon>Spermatophyta</taxon>
        <taxon>Magnoliopsida</taxon>
        <taxon>eudicotyledons</taxon>
        <taxon>Gunneridae</taxon>
        <taxon>Pentapetalae</taxon>
        <taxon>rosids</taxon>
        <taxon>fabids</taxon>
        <taxon>Rosales</taxon>
        <taxon>Moraceae</taxon>
        <taxon>Moreae</taxon>
        <taxon>Morus</taxon>
    </lineage>
</organism>
<dbReference type="eggNOG" id="ENOG502QPQR">
    <property type="taxonomic scope" value="Eukaryota"/>
</dbReference>
<evidence type="ECO:0000256" key="1">
    <source>
        <dbReference type="ARBA" id="ARBA00004613"/>
    </source>
</evidence>
<dbReference type="PANTHER" id="PTHR10795">
    <property type="entry name" value="PROPROTEIN CONVERTASE SUBTILISIN/KEXIN"/>
    <property type="match status" value="1"/>
</dbReference>
<dbReference type="InterPro" id="IPR045051">
    <property type="entry name" value="SBT"/>
</dbReference>
<dbReference type="OrthoDB" id="206201at2759"/>
<dbReference type="SUPFAM" id="SSF52743">
    <property type="entry name" value="Subtilisin-like"/>
    <property type="match status" value="1"/>
</dbReference>
<dbReference type="PROSITE" id="PS51892">
    <property type="entry name" value="SUBTILASE"/>
    <property type="match status" value="1"/>
</dbReference>
<dbReference type="Gene3D" id="2.60.40.2310">
    <property type="match status" value="1"/>
</dbReference>
<keyword evidence="3" id="KW-0732">Signal</keyword>
<feature type="domain" description="Subtilisin-like protease fibronectin type-III" evidence="6">
    <location>
        <begin position="114"/>
        <end position="218"/>
    </location>
</feature>
<dbReference type="GO" id="GO:0005576">
    <property type="term" value="C:extracellular region"/>
    <property type="evidence" value="ECO:0007669"/>
    <property type="project" value="UniProtKB-SubCell"/>
</dbReference>
<dbReference type="GO" id="GO:0004252">
    <property type="term" value="F:serine-type endopeptidase activity"/>
    <property type="evidence" value="ECO:0007669"/>
    <property type="project" value="InterPro"/>
</dbReference>
<evidence type="ECO:0000259" key="5">
    <source>
        <dbReference type="Pfam" id="PF00082"/>
    </source>
</evidence>